<evidence type="ECO:0000259" key="2">
    <source>
        <dbReference type="Pfam" id="PF13439"/>
    </source>
</evidence>
<dbReference type="GO" id="GO:0016757">
    <property type="term" value="F:glycosyltransferase activity"/>
    <property type="evidence" value="ECO:0007669"/>
    <property type="project" value="InterPro"/>
</dbReference>
<evidence type="ECO:0000313" key="4">
    <source>
        <dbReference type="Proteomes" id="UP000176185"/>
    </source>
</evidence>
<proteinExistence type="predicted"/>
<comment type="caution">
    <text evidence="3">The sequence shown here is derived from an EMBL/GenBank/DDBJ whole genome shotgun (WGS) entry which is preliminary data.</text>
</comment>
<dbReference type="Gene3D" id="3.40.50.2000">
    <property type="entry name" value="Glycogen Phosphorylase B"/>
    <property type="match status" value="2"/>
</dbReference>
<dbReference type="PANTHER" id="PTHR45947:SF3">
    <property type="entry name" value="SULFOQUINOVOSYL TRANSFERASE SQD2"/>
    <property type="match status" value="1"/>
</dbReference>
<dbReference type="InterPro" id="IPR050194">
    <property type="entry name" value="Glycosyltransferase_grp1"/>
</dbReference>
<dbReference type="CDD" id="cd03801">
    <property type="entry name" value="GT4_PimA-like"/>
    <property type="match status" value="1"/>
</dbReference>
<accession>A0A1F4XF26</accession>
<gene>
    <name evidence="3" type="ORF">A2943_00175</name>
</gene>
<sequence length="382" mass="43389">MKKVLIFSLAYFPHVGGAEIAIKEITDRIADIEFHLITLRFRNEPRREKIGNVYVHRVGGGASYFSKILFVPIAAFAAARLHRKHHFDAVWAMMSYMVFPLVLSRPIGVKTPYVLTLQDGDPFEVVFKRFYIRLLMPLLRYGFRHATVIQTISQYLLGWARTFDYKGPIEVIPNGVDIERFAKPQERFEVRKTLNIRENETILITTSRLAHKNAIDDVLRALPELPAVHFLVLGEGSEEIKLKKLSKELGVASRVRFLGHITHKELPAYLQASTIFVRPSRSEGMGSSFIEAMAAGIPVIATQEGGIADFLYDAKRNPGKEQTGFAVDTDSPEQIVQAVQEILNNPEQTKKVAEHAQKLVFENYDWNLIAGKMQERVFKKVL</sequence>
<dbReference type="Pfam" id="PF13439">
    <property type="entry name" value="Glyco_transf_4"/>
    <property type="match status" value="1"/>
</dbReference>
<dbReference type="AlphaFoldDB" id="A0A1F4XF26"/>
<reference evidence="3 4" key="1">
    <citation type="journal article" date="2016" name="Nat. Commun.">
        <title>Thousands of microbial genomes shed light on interconnected biogeochemical processes in an aquifer system.</title>
        <authorList>
            <person name="Anantharaman K."/>
            <person name="Brown C.T."/>
            <person name="Hug L.A."/>
            <person name="Sharon I."/>
            <person name="Castelle C.J."/>
            <person name="Probst A.J."/>
            <person name="Thomas B.C."/>
            <person name="Singh A."/>
            <person name="Wilkins M.J."/>
            <person name="Karaoz U."/>
            <person name="Brodie E.L."/>
            <person name="Williams K.H."/>
            <person name="Hubbard S.S."/>
            <person name="Banfield J.F."/>
        </authorList>
    </citation>
    <scope>NUCLEOTIDE SEQUENCE [LARGE SCALE GENOMIC DNA]</scope>
</reference>
<dbReference type="SUPFAM" id="SSF53756">
    <property type="entry name" value="UDP-Glycosyltransferase/glycogen phosphorylase"/>
    <property type="match status" value="1"/>
</dbReference>
<dbReference type="InterPro" id="IPR001296">
    <property type="entry name" value="Glyco_trans_1"/>
</dbReference>
<evidence type="ECO:0008006" key="5">
    <source>
        <dbReference type="Google" id="ProtNLM"/>
    </source>
</evidence>
<dbReference type="EMBL" id="MEWX01000026">
    <property type="protein sequence ID" value="OGC80279.1"/>
    <property type="molecule type" value="Genomic_DNA"/>
</dbReference>
<feature type="domain" description="Glycosyltransferase subfamily 4-like N-terminal" evidence="2">
    <location>
        <begin position="15"/>
        <end position="180"/>
    </location>
</feature>
<feature type="domain" description="Glycosyl transferase family 1" evidence="1">
    <location>
        <begin position="188"/>
        <end position="358"/>
    </location>
</feature>
<organism evidence="3 4">
    <name type="scientific">Candidatus Adlerbacteria bacterium RIFCSPLOWO2_01_FULL_51_16</name>
    <dbReference type="NCBI Taxonomy" id="1797243"/>
    <lineage>
        <taxon>Bacteria</taxon>
        <taxon>Candidatus Adleribacteriota</taxon>
    </lineage>
</organism>
<dbReference type="Proteomes" id="UP000176185">
    <property type="component" value="Unassembled WGS sequence"/>
</dbReference>
<dbReference type="STRING" id="1797243.A2943_00175"/>
<evidence type="ECO:0000313" key="3">
    <source>
        <dbReference type="EMBL" id="OGC80279.1"/>
    </source>
</evidence>
<evidence type="ECO:0000259" key="1">
    <source>
        <dbReference type="Pfam" id="PF00534"/>
    </source>
</evidence>
<dbReference type="PANTHER" id="PTHR45947">
    <property type="entry name" value="SULFOQUINOVOSYL TRANSFERASE SQD2"/>
    <property type="match status" value="1"/>
</dbReference>
<dbReference type="Pfam" id="PF00534">
    <property type="entry name" value="Glycos_transf_1"/>
    <property type="match status" value="1"/>
</dbReference>
<protein>
    <recommendedName>
        <fullName evidence="5">Glycosyl transferase family 1 domain-containing protein</fullName>
    </recommendedName>
</protein>
<name>A0A1F4XF26_9BACT</name>
<dbReference type="InterPro" id="IPR028098">
    <property type="entry name" value="Glyco_trans_4-like_N"/>
</dbReference>